<accession>A0A822ZQI4</accession>
<sequence>MFGKSCFNLKQEKTHAIHCVLCESGAWWYLCLLNIPINAMLCVLYLNVGHVISSSTLKPLDETPTVPNSM</sequence>
<dbReference type="EMBL" id="DUZY01000007">
    <property type="protein sequence ID" value="DAD45771.1"/>
    <property type="molecule type" value="Genomic_DNA"/>
</dbReference>
<name>A0A822ZQI4_NELNU</name>
<feature type="transmembrane region" description="Helical" evidence="1">
    <location>
        <begin position="26"/>
        <end position="48"/>
    </location>
</feature>
<keyword evidence="1" id="KW-1133">Transmembrane helix</keyword>
<keyword evidence="3" id="KW-1185">Reference proteome</keyword>
<protein>
    <submittedName>
        <fullName evidence="2">Uncharacterized protein</fullName>
    </submittedName>
</protein>
<dbReference type="Proteomes" id="UP000607653">
    <property type="component" value="Unassembled WGS sequence"/>
</dbReference>
<gene>
    <name evidence="2" type="ORF">HUJ06_004001</name>
</gene>
<evidence type="ECO:0000313" key="2">
    <source>
        <dbReference type="EMBL" id="DAD45771.1"/>
    </source>
</evidence>
<evidence type="ECO:0000313" key="3">
    <source>
        <dbReference type="Proteomes" id="UP000607653"/>
    </source>
</evidence>
<organism evidence="2 3">
    <name type="scientific">Nelumbo nucifera</name>
    <name type="common">Sacred lotus</name>
    <dbReference type="NCBI Taxonomy" id="4432"/>
    <lineage>
        <taxon>Eukaryota</taxon>
        <taxon>Viridiplantae</taxon>
        <taxon>Streptophyta</taxon>
        <taxon>Embryophyta</taxon>
        <taxon>Tracheophyta</taxon>
        <taxon>Spermatophyta</taxon>
        <taxon>Magnoliopsida</taxon>
        <taxon>Proteales</taxon>
        <taxon>Nelumbonaceae</taxon>
        <taxon>Nelumbo</taxon>
    </lineage>
</organism>
<proteinExistence type="predicted"/>
<comment type="caution">
    <text evidence="2">The sequence shown here is derived from an EMBL/GenBank/DDBJ whole genome shotgun (WGS) entry which is preliminary data.</text>
</comment>
<reference evidence="2 3" key="1">
    <citation type="journal article" date="2020" name="Mol. Biol. Evol.">
        <title>Distinct Expression and Methylation Patterns for Genes with Different Fates following a Single Whole-Genome Duplication in Flowering Plants.</title>
        <authorList>
            <person name="Shi T."/>
            <person name="Rahmani R.S."/>
            <person name="Gugger P.F."/>
            <person name="Wang M."/>
            <person name="Li H."/>
            <person name="Zhang Y."/>
            <person name="Li Z."/>
            <person name="Wang Q."/>
            <person name="Van de Peer Y."/>
            <person name="Marchal K."/>
            <person name="Chen J."/>
        </authorList>
    </citation>
    <scope>NUCLEOTIDE SEQUENCE [LARGE SCALE GENOMIC DNA]</scope>
    <source>
        <tissue evidence="2">Leaf</tissue>
    </source>
</reference>
<keyword evidence="1" id="KW-0812">Transmembrane</keyword>
<evidence type="ECO:0000256" key="1">
    <source>
        <dbReference type="SAM" id="Phobius"/>
    </source>
</evidence>
<keyword evidence="1" id="KW-0472">Membrane</keyword>
<dbReference type="AlphaFoldDB" id="A0A822ZQI4"/>